<keyword evidence="3" id="KW-0418">Kinase</keyword>
<dbReference type="GO" id="GO:0009228">
    <property type="term" value="P:thiamine biosynthetic process"/>
    <property type="evidence" value="ECO:0007669"/>
    <property type="project" value="InterPro"/>
</dbReference>
<feature type="domain" description="Pyridoxamine kinase/Phosphomethylpyrimidine kinase" evidence="5">
    <location>
        <begin position="17"/>
        <end position="272"/>
    </location>
</feature>
<organism evidence="6 7">
    <name type="scientific">Cyanidium caldarium</name>
    <name type="common">Red alga</name>
    <dbReference type="NCBI Taxonomy" id="2771"/>
    <lineage>
        <taxon>Eukaryota</taxon>
        <taxon>Rhodophyta</taxon>
        <taxon>Bangiophyceae</taxon>
        <taxon>Cyanidiales</taxon>
        <taxon>Cyanidiaceae</taxon>
        <taxon>Cyanidium</taxon>
    </lineage>
</organism>
<evidence type="ECO:0000256" key="3">
    <source>
        <dbReference type="ARBA" id="ARBA00022777"/>
    </source>
</evidence>
<dbReference type="NCBIfam" id="TIGR00097">
    <property type="entry name" value="HMP-P_kinase"/>
    <property type="match status" value="1"/>
</dbReference>
<dbReference type="FunFam" id="3.40.1190.20:FF:000003">
    <property type="entry name" value="Phosphomethylpyrimidine kinase ThiD"/>
    <property type="match status" value="1"/>
</dbReference>
<evidence type="ECO:0000256" key="1">
    <source>
        <dbReference type="ARBA" id="ARBA00022679"/>
    </source>
</evidence>
<protein>
    <recommendedName>
        <fullName evidence="5">Pyridoxamine kinase/Phosphomethylpyrimidine kinase domain-containing protein</fullName>
    </recommendedName>
</protein>
<name>A0AAV9J0H4_CYACA</name>
<dbReference type="PANTHER" id="PTHR20858">
    <property type="entry name" value="PHOSPHOMETHYLPYRIMIDINE KINASE"/>
    <property type="match status" value="1"/>
</dbReference>
<dbReference type="GO" id="GO:0008902">
    <property type="term" value="F:hydroxymethylpyrimidine kinase activity"/>
    <property type="evidence" value="ECO:0007669"/>
    <property type="project" value="TreeGrafter"/>
</dbReference>
<dbReference type="Proteomes" id="UP001301350">
    <property type="component" value="Unassembled WGS sequence"/>
</dbReference>
<sequence>MYSFPRRPRVLTIAGSDSGGGAGVQADLKTFEALGVYGTTAVTAVTAQNTFGVQGVHAVPDDMVRLQIQSVLSDIGADAVKTGMLVSPDIVQCASVALATYAEKEPLRLVVDPVMLSKSGAPLLSLSGVDALKADMVPLATLITPNVPEAAALLSASVSIHTVEDMRECARALTEELGGTCSVLLKGGHAELADDRCVDVLFDAQRHTFEVFSTARVATRNTHGTGCTTAAAIAAQLAHGRSLVDAVAAAKSYVHDCLLHALDVGHGHGPLNHAHRQQLTR</sequence>
<accession>A0AAV9J0H4</accession>
<dbReference type="EMBL" id="JANCYW010000015">
    <property type="protein sequence ID" value="KAK4538082.1"/>
    <property type="molecule type" value="Genomic_DNA"/>
</dbReference>
<evidence type="ECO:0000256" key="2">
    <source>
        <dbReference type="ARBA" id="ARBA00022741"/>
    </source>
</evidence>
<comment type="caution">
    <text evidence="6">The sequence shown here is derived from an EMBL/GenBank/DDBJ whole genome shotgun (WGS) entry which is preliminary data.</text>
</comment>
<dbReference type="GO" id="GO:0005829">
    <property type="term" value="C:cytosol"/>
    <property type="evidence" value="ECO:0007669"/>
    <property type="project" value="TreeGrafter"/>
</dbReference>
<dbReference type="Pfam" id="PF08543">
    <property type="entry name" value="Phos_pyr_kin"/>
    <property type="match status" value="1"/>
</dbReference>
<evidence type="ECO:0000313" key="7">
    <source>
        <dbReference type="Proteomes" id="UP001301350"/>
    </source>
</evidence>
<keyword evidence="1" id="KW-0808">Transferase</keyword>
<gene>
    <name evidence="6" type="ORF">CDCA_CDCA15G4107</name>
</gene>
<dbReference type="InterPro" id="IPR004399">
    <property type="entry name" value="HMP/HMP-P_kinase_dom"/>
</dbReference>
<evidence type="ECO:0000256" key="4">
    <source>
        <dbReference type="ARBA" id="ARBA00022840"/>
    </source>
</evidence>
<evidence type="ECO:0000313" key="6">
    <source>
        <dbReference type="EMBL" id="KAK4538082.1"/>
    </source>
</evidence>
<dbReference type="GO" id="GO:0005524">
    <property type="term" value="F:ATP binding"/>
    <property type="evidence" value="ECO:0007669"/>
    <property type="project" value="UniProtKB-KW"/>
</dbReference>
<keyword evidence="2" id="KW-0547">Nucleotide-binding</keyword>
<dbReference type="AlphaFoldDB" id="A0AAV9J0H4"/>
<dbReference type="CDD" id="cd01169">
    <property type="entry name" value="HMPP_kinase"/>
    <property type="match status" value="1"/>
</dbReference>
<dbReference type="GO" id="GO:0008972">
    <property type="term" value="F:phosphomethylpyrimidine kinase activity"/>
    <property type="evidence" value="ECO:0007669"/>
    <property type="project" value="InterPro"/>
</dbReference>
<reference evidence="6 7" key="1">
    <citation type="submission" date="2022-07" db="EMBL/GenBank/DDBJ databases">
        <title>Genome-wide signatures of adaptation to extreme environments.</title>
        <authorList>
            <person name="Cho C.H."/>
            <person name="Yoon H.S."/>
        </authorList>
    </citation>
    <scope>NUCLEOTIDE SEQUENCE [LARGE SCALE GENOMIC DNA]</scope>
    <source>
        <strain evidence="6 7">DBV 063 E5</strain>
    </source>
</reference>
<keyword evidence="7" id="KW-1185">Reference proteome</keyword>
<dbReference type="InterPro" id="IPR013749">
    <property type="entry name" value="PM/HMP-P_kinase-1"/>
</dbReference>
<dbReference type="Gene3D" id="3.40.1190.20">
    <property type="match status" value="1"/>
</dbReference>
<keyword evidence="4" id="KW-0067">ATP-binding</keyword>
<dbReference type="InterPro" id="IPR029056">
    <property type="entry name" value="Ribokinase-like"/>
</dbReference>
<dbReference type="SUPFAM" id="SSF53613">
    <property type="entry name" value="Ribokinase-like"/>
    <property type="match status" value="1"/>
</dbReference>
<evidence type="ECO:0000259" key="5">
    <source>
        <dbReference type="Pfam" id="PF08543"/>
    </source>
</evidence>
<dbReference type="PANTHER" id="PTHR20858:SF17">
    <property type="entry name" value="HYDROXYMETHYLPYRIMIDINE_PHOSPHOMETHYLPYRIMIDINE KINASE THI20-RELATED"/>
    <property type="match status" value="1"/>
</dbReference>
<proteinExistence type="predicted"/>